<proteinExistence type="predicted"/>
<evidence type="ECO:0000313" key="1">
    <source>
        <dbReference type="EMBL" id="CAB4619738.1"/>
    </source>
</evidence>
<gene>
    <name evidence="1" type="ORF">UFOPK1874_00953</name>
</gene>
<name>A0A6J6IEI5_9ZZZZ</name>
<protein>
    <submittedName>
        <fullName evidence="1">Unannotated protein</fullName>
    </submittedName>
</protein>
<sequence length="54" mass="5434">MFGLVGVTATRPALNDIARGAKGRDLIPVLGAVGRAQMILAATFTVGLAIALNA</sequence>
<dbReference type="EMBL" id="CAEZUX010000120">
    <property type="protein sequence ID" value="CAB4619738.1"/>
    <property type="molecule type" value="Genomic_DNA"/>
</dbReference>
<organism evidence="1">
    <name type="scientific">freshwater metagenome</name>
    <dbReference type="NCBI Taxonomy" id="449393"/>
    <lineage>
        <taxon>unclassified sequences</taxon>
        <taxon>metagenomes</taxon>
        <taxon>ecological metagenomes</taxon>
    </lineage>
</organism>
<dbReference type="AlphaFoldDB" id="A0A6J6IEI5"/>
<reference evidence="1" key="1">
    <citation type="submission" date="2020-05" db="EMBL/GenBank/DDBJ databases">
        <authorList>
            <person name="Chiriac C."/>
            <person name="Salcher M."/>
            <person name="Ghai R."/>
            <person name="Kavagutti S V."/>
        </authorList>
    </citation>
    <scope>NUCLEOTIDE SEQUENCE</scope>
</reference>
<accession>A0A6J6IEI5</accession>